<sequence>MAVKISTTVVAALTAMVMGLAGCSGGNDGNAGNGGAYGAAPERYMGTRSNVNATWNGQTSSSTMLEQRIKEDSARGATSGGGNTQY</sequence>
<dbReference type="PROSITE" id="PS51257">
    <property type="entry name" value="PROKAR_LIPOPROTEIN"/>
    <property type="match status" value="1"/>
</dbReference>
<feature type="signal peptide" evidence="2">
    <location>
        <begin position="1"/>
        <end position="26"/>
    </location>
</feature>
<evidence type="ECO:0008006" key="5">
    <source>
        <dbReference type="Google" id="ProtNLM"/>
    </source>
</evidence>
<name>A0ABS8L218_9HYPH</name>
<feature type="chain" id="PRO_5047174089" description="Lipoprotein" evidence="2">
    <location>
        <begin position="27"/>
        <end position="86"/>
    </location>
</feature>
<proteinExistence type="predicted"/>
<evidence type="ECO:0000256" key="2">
    <source>
        <dbReference type="SAM" id="SignalP"/>
    </source>
</evidence>
<accession>A0ABS8L218</accession>
<evidence type="ECO:0000256" key="1">
    <source>
        <dbReference type="SAM" id="MobiDB-lite"/>
    </source>
</evidence>
<organism evidence="3 4">
    <name type="scientific">Reyranella aquatilis</name>
    <dbReference type="NCBI Taxonomy" id="2035356"/>
    <lineage>
        <taxon>Bacteria</taxon>
        <taxon>Pseudomonadati</taxon>
        <taxon>Pseudomonadota</taxon>
        <taxon>Alphaproteobacteria</taxon>
        <taxon>Hyphomicrobiales</taxon>
        <taxon>Reyranellaceae</taxon>
        <taxon>Reyranella</taxon>
    </lineage>
</organism>
<keyword evidence="2" id="KW-0732">Signal</keyword>
<dbReference type="Proteomes" id="UP001198862">
    <property type="component" value="Unassembled WGS sequence"/>
</dbReference>
<reference evidence="3 4" key="1">
    <citation type="submission" date="2021-11" db="EMBL/GenBank/DDBJ databases">
        <authorList>
            <person name="Lee D.-H."/>
            <person name="Kim S.-B."/>
        </authorList>
    </citation>
    <scope>NUCLEOTIDE SEQUENCE [LARGE SCALE GENOMIC DNA]</scope>
    <source>
        <strain evidence="3 4">KCTC 52223</strain>
    </source>
</reference>
<feature type="compositionally biased region" description="Polar residues" evidence="1">
    <location>
        <begin position="55"/>
        <end position="65"/>
    </location>
</feature>
<gene>
    <name evidence="3" type="ORF">LJ725_25765</name>
</gene>
<comment type="caution">
    <text evidence="3">The sequence shown here is derived from an EMBL/GenBank/DDBJ whole genome shotgun (WGS) entry which is preliminary data.</text>
</comment>
<keyword evidence="4" id="KW-1185">Reference proteome</keyword>
<dbReference type="EMBL" id="JAJISD010000014">
    <property type="protein sequence ID" value="MCC8432397.1"/>
    <property type="molecule type" value="Genomic_DNA"/>
</dbReference>
<evidence type="ECO:0000313" key="3">
    <source>
        <dbReference type="EMBL" id="MCC8432397.1"/>
    </source>
</evidence>
<feature type="region of interest" description="Disordered" evidence="1">
    <location>
        <begin position="55"/>
        <end position="86"/>
    </location>
</feature>
<protein>
    <recommendedName>
        <fullName evidence="5">Lipoprotein</fullName>
    </recommendedName>
</protein>
<dbReference type="RefSeq" id="WP_230553816.1">
    <property type="nucleotide sequence ID" value="NZ_JAJISD010000014.1"/>
</dbReference>
<evidence type="ECO:0000313" key="4">
    <source>
        <dbReference type="Proteomes" id="UP001198862"/>
    </source>
</evidence>